<evidence type="ECO:0000256" key="1">
    <source>
        <dbReference type="ARBA" id="ARBA00022737"/>
    </source>
</evidence>
<keyword evidence="2 4" id="KW-0547">Nucleotide-binding</keyword>
<evidence type="ECO:0000313" key="8">
    <source>
        <dbReference type="Proteomes" id="UP000352698"/>
    </source>
</evidence>
<dbReference type="Pfam" id="PF01580">
    <property type="entry name" value="FtsK_SpoIIIE"/>
    <property type="match status" value="2"/>
</dbReference>
<dbReference type="PROSITE" id="PS50901">
    <property type="entry name" value="FTSK"/>
    <property type="match status" value="2"/>
</dbReference>
<dbReference type="SUPFAM" id="SSF52540">
    <property type="entry name" value="P-loop containing nucleoside triphosphate hydrolases"/>
    <property type="match status" value="2"/>
</dbReference>
<feature type="transmembrane region" description="Helical" evidence="5">
    <location>
        <begin position="212"/>
        <end position="232"/>
    </location>
</feature>
<feature type="transmembrane region" description="Helical" evidence="5">
    <location>
        <begin position="238"/>
        <end position="260"/>
    </location>
</feature>
<keyword evidence="5" id="KW-0812">Transmembrane</keyword>
<sequence>MNISLSILFDLFYFGEMFIHEVFTQNDKELVIAGKKICYIKQHINFSDSSIKDDPRFLILKHETLQRKWIDPPKQLIDISCATTSALMIESDAMIAIDYQDNNYQLSIYPSKAPVYYNQQLVTKGVFTFQVGDQIVVDQWIIERREKQWQIIGLGQAIQLNPWVLSEVPYIPEYPKHFPFFRRSPRIYLEEPKVQVEVRLPRHEAAQEKQSFFKLVLPSLGIFILSGMFLFFSNRNLLLILGMYGLNLLTSSISTINYLLNKKKIKRKKSEQKITIQQYRIKKAFELNRLQQRQKEVLQYMYPSNNQLARMTKECHPRIYERRPKDKDFLTVCLGIGERPSSFKIVSSYLDEDQWNDEILSDFIRPYQKLKNAPIAISLATQSVGLVGPSNVLQEALQSLLFQISVLHSYQEVEFITLLQEKEYEKTWKNWRWLPHHTLRSFPLKQRGLLFNLKNRELVLSAFYKILSKRKQKLQHADYQKIAFKPTYVFSIITEEGLWEHEISEFLTEELNRYDVVVIWAKESIDQLPETVTTLIAYQSQDIAMLINHKEQHINQPFTPNRLPTSYPLEQAIFRLANLFHEEIENQNLPEKINLLEQYQVQTVEELMISKRWLNAEPSKTLRSLIGWQRKNQGIYWDLHEQAHGPHALIGGTTGSGKSEFLITYLVGLAINFSPEDVGILVIDWKGGGLAQTVSKLPHFMGAITNLDRVGTSRALISIKAELEKRQRLLATYEVNNINEYMQLYKQRKQRNVSAYPDQPLPHLFLVSDEFAELKVNVPEFLEELTSVARIGRSLGVHLILATQKPAGVVNDQIEANSKSKVALKMASVQDSKELLQTTDAAYVSRPGRGYLKVGENDVYELFQSGYTKAPYAPNQSLEDERIVVVNEFGQKEVLFAPTEKDSRKAAGSIVTQYEAVRRLIVQTFQQSTFSQPSQPWLPELPTWLVMPIFKGNERNTLKVPIGLLDVPHEQKQSHYYYDCEKSSHTVVFASSGYGKSTLLQTIVLSLARQNTPNQVWFHLVDFGTNGLLPLKKLPHVVDIVTLEEEEKRQKMFVRINRSLAERKQLFKEKGATNLYQYQEKTSIQLPIIFIILDSYESLGIEDKRKDSIDETIVHLLRDGASLGIYLILSANRVGSIRLNMMSQFATKLFMYLHDESEIKQVLGREAIVALPIKGRGQVMLDRPTILQFYLPTNGQNESEIFEKMAEEITNIDQDWVGKRPEKILMVPERLTPKLFSQFVRNKEKDLVYLGLNKQTVEVESFAFFLGKQLGLFFTSNVQLQRMFSWWLSQMMDVEENVILIDVSGTLEQIKNEVTSYFSLHDVAKRSEKFTHFWDELWFTPKTRKIVVLNGLADFVEEMGLFSGEVGKLLNRGNSCFQFIFIDLLAKTGNFYGGMTQIVKENVSQILFDGSLQTQGFVDDFTFTRENNPNNKNSFYSLKDGKLEIIVVPVEEE</sequence>
<evidence type="ECO:0000313" key="7">
    <source>
        <dbReference type="EMBL" id="VTQ70552.1"/>
    </source>
</evidence>
<dbReference type="InterPro" id="IPR050206">
    <property type="entry name" value="FtsK/SpoIIIE/SftA"/>
</dbReference>
<accession>A0A7Z9AW93</accession>
<protein>
    <submittedName>
        <fullName evidence="7">Cell division protein FtsK</fullName>
    </submittedName>
</protein>
<keyword evidence="5" id="KW-0472">Membrane</keyword>
<proteinExistence type="predicted"/>
<dbReference type="Gene3D" id="3.40.50.300">
    <property type="entry name" value="P-loop containing nucleotide triphosphate hydrolases"/>
    <property type="match status" value="2"/>
</dbReference>
<keyword evidence="1" id="KW-0677">Repeat</keyword>
<evidence type="ECO:0000256" key="3">
    <source>
        <dbReference type="ARBA" id="ARBA00022840"/>
    </source>
</evidence>
<dbReference type="GO" id="GO:0005524">
    <property type="term" value="F:ATP binding"/>
    <property type="evidence" value="ECO:0007669"/>
    <property type="project" value="UniProtKB-UniRule"/>
</dbReference>
<name>A0A7Z9AW93_ENTHR</name>
<dbReference type="Proteomes" id="UP000352698">
    <property type="component" value="Unassembled WGS sequence"/>
</dbReference>
<feature type="domain" description="FtsK" evidence="6">
    <location>
        <begin position="632"/>
        <end position="833"/>
    </location>
</feature>
<dbReference type="GO" id="GO:0003677">
    <property type="term" value="F:DNA binding"/>
    <property type="evidence" value="ECO:0007669"/>
    <property type="project" value="InterPro"/>
</dbReference>
<keyword evidence="3 4" id="KW-0067">ATP-binding</keyword>
<evidence type="ECO:0000256" key="2">
    <source>
        <dbReference type="ARBA" id="ARBA00022741"/>
    </source>
</evidence>
<feature type="domain" description="FtsK" evidence="6">
    <location>
        <begin position="973"/>
        <end position="1160"/>
    </location>
</feature>
<keyword evidence="7" id="KW-0131">Cell cycle</keyword>
<gene>
    <name evidence="7" type="primary">ftsK</name>
    <name evidence="7" type="ORF">NCTC12204_02635</name>
</gene>
<evidence type="ECO:0000259" key="6">
    <source>
        <dbReference type="PROSITE" id="PS50901"/>
    </source>
</evidence>
<dbReference type="NCBIfam" id="TIGR03928">
    <property type="entry name" value="T7_EssCb_Firm"/>
    <property type="match status" value="1"/>
</dbReference>
<dbReference type="InterPro" id="IPR027417">
    <property type="entry name" value="P-loop_NTPase"/>
</dbReference>
<reference evidence="7 8" key="1">
    <citation type="submission" date="2019-05" db="EMBL/GenBank/DDBJ databases">
        <authorList>
            <consortium name="Pathogen Informatics"/>
        </authorList>
    </citation>
    <scope>NUCLEOTIDE SEQUENCE [LARGE SCALE GENOMIC DNA]</scope>
    <source>
        <strain evidence="7 8">NCTC12204</strain>
    </source>
</reference>
<evidence type="ECO:0000256" key="5">
    <source>
        <dbReference type="SAM" id="Phobius"/>
    </source>
</evidence>
<comment type="caution">
    <text evidence="7">The sequence shown here is derived from an EMBL/GenBank/DDBJ whole genome shotgun (WGS) entry which is preliminary data.</text>
</comment>
<evidence type="ECO:0000256" key="4">
    <source>
        <dbReference type="PROSITE-ProRule" id="PRU00289"/>
    </source>
</evidence>
<dbReference type="InterPro" id="IPR023839">
    <property type="entry name" value="Firmicutes_EssC_C"/>
</dbReference>
<feature type="binding site" evidence="4">
    <location>
        <begin position="990"/>
        <end position="997"/>
    </location>
    <ligand>
        <name>ATP</name>
        <dbReference type="ChEBI" id="CHEBI:30616"/>
    </ligand>
</feature>
<dbReference type="GO" id="GO:0051301">
    <property type="term" value="P:cell division"/>
    <property type="evidence" value="ECO:0007669"/>
    <property type="project" value="UniProtKB-KW"/>
</dbReference>
<dbReference type="PANTHER" id="PTHR22683">
    <property type="entry name" value="SPORULATION PROTEIN RELATED"/>
    <property type="match status" value="1"/>
</dbReference>
<keyword evidence="7" id="KW-0132">Cell division</keyword>
<dbReference type="InterPro" id="IPR002543">
    <property type="entry name" value="FtsK_dom"/>
</dbReference>
<keyword evidence="5" id="KW-1133">Transmembrane helix</keyword>
<organism evidence="7 8">
    <name type="scientific">Enterococcus hirae</name>
    <dbReference type="NCBI Taxonomy" id="1354"/>
    <lineage>
        <taxon>Bacteria</taxon>
        <taxon>Bacillati</taxon>
        <taxon>Bacillota</taxon>
        <taxon>Bacilli</taxon>
        <taxon>Lactobacillales</taxon>
        <taxon>Enterococcaceae</taxon>
        <taxon>Enterococcus</taxon>
    </lineage>
</organism>
<dbReference type="EMBL" id="CABEEP010000001">
    <property type="protein sequence ID" value="VTQ70552.1"/>
    <property type="molecule type" value="Genomic_DNA"/>
</dbReference>
<dbReference type="PANTHER" id="PTHR22683:SF1">
    <property type="entry name" value="TYPE VII SECRETION SYSTEM PROTEIN ESSC"/>
    <property type="match status" value="1"/>
</dbReference>
<feature type="binding site" evidence="4">
    <location>
        <begin position="652"/>
        <end position="659"/>
    </location>
    <ligand>
        <name>ATP</name>
        <dbReference type="ChEBI" id="CHEBI:30616"/>
    </ligand>
</feature>